<dbReference type="RefSeq" id="WP_061329905.1">
    <property type="nucleotide sequence ID" value="NZ_CP022405.1"/>
</dbReference>
<protein>
    <recommendedName>
        <fullName evidence="4">Rad50/SbcC-type AAA domain-containing protein</fullName>
    </recommendedName>
</protein>
<dbReference type="Gene3D" id="3.40.50.300">
    <property type="entry name" value="P-loop containing nucleotide triphosphate hydrolases"/>
    <property type="match status" value="1"/>
</dbReference>
<sequence>MSKIKKLNIKNFLGLEELGLDCSKINLIKGPKGSGKSSIIESIEKGFTNKNRRTEVVKHGEEEATIYIELDDGLSIDRRLRTEKADYLKIRKEESVVPSTEKFLRSLINGDIFRPLDWVNMNIKEQTKSILSMLEIGWDKENIVNWFDELPSNIDYDQHILQILKAIELKYYKDREEVNRDIRELKTQIKVILDELPAEYDGEAWREKKVQDYYNKVAEVQKINHWIEEAKALQANFEDKVNAIKSNAESEKSRIQLKFKDQRQDIKDVIELSKNRIEKAKEFINNSDRELELKIKELTNENVAQENKVAENYTNELKKLEEEYEKRKEELVNLYSSNVKALENTLNESIEITKKDRALQVDEQKELISINENKISSKEQELLGIDDLEKAEIKAVDEKITAEVEKEEIRVGKAAEYLKNNEVKDIEPLQKQADEVADMQSYLREWDRMVDIRDNKLAAKERYSNDLTTRIDKARELPGELLKTAKMPIEGISVDAEGFIRINNTLIDGLSDGEKLELAMRIAKAQAGELKVICLDKFESLNPKAQKKLIQEMSSDEYQYFVTSTMADEFEIEKIS</sequence>
<dbReference type="EMBL" id="CP022405">
    <property type="protein sequence ID" value="QDY32701.1"/>
    <property type="molecule type" value="Genomic_DNA"/>
</dbReference>
<proteinExistence type="predicted"/>
<dbReference type="GO" id="GO:0006302">
    <property type="term" value="P:double-strand break repair"/>
    <property type="evidence" value="ECO:0007669"/>
    <property type="project" value="TreeGrafter"/>
</dbReference>
<dbReference type="AlphaFoldDB" id="A0AAE6LXJ9"/>
<dbReference type="InterPro" id="IPR027417">
    <property type="entry name" value="P-loop_NTPase"/>
</dbReference>
<dbReference type="SUPFAM" id="SSF52540">
    <property type="entry name" value="P-loop containing nucleoside triphosphate hydrolases"/>
    <property type="match status" value="1"/>
</dbReference>
<keyword evidence="1" id="KW-0175">Coiled coil</keyword>
<dbReference type="Proteomes" id="UP000962161">
    <property type="component" value="Chromosome"/>
</dbReference>
<evidence type="ECO:0000313" key="3">
    <source>
        <dbReference type="Proteomes" id="UP000962161"/>
    </source>
</evidence>
<dbReference type="GO" id="GO:0000731">
    <property type="term" value="P:DNA synthesis involved in DNA repair"/>
    <property type="evidence" value="ECO:0007669"/>
    <property type="project" value="TreeGrafter"/>
</dbReference>
<organism evidence="2 3">
    <name type="scientific">Clostridium sporogenes</name>
    <dbReference type="NCBI Taxonomy" id="1509"/>
    <lineage>
        <taxon>Bacteria</taxon>
        <taxon>Bacillati</taxon>
        <taxon>Bacillota</taxon>
        <taxon>Clostridia</taxon>
        <taxon>Eubacteriales</taxon>
        <taxon>Clostridiaceae</taxon>
        <taxon>Clostridium</taxon>
    </lineage>
</organism>
<feature type="coiled-coil region" evidence="1">
    <location>
        <begin position="281"/>
        <end position="337"/>
    </location>
</feature>
<evidence type="ECO:0008006" key="4">
    <source>
        <dbReference type="Google" id="ProtNLM"/>
    </source>
</evidence>
<accession>A0AAE6LXJ9</accession>
<dbReference type="PANTHER" id="PTHR32182:SF0">
    <property type="entry name" value="DNA REPLICATION AND REPAIR PROTEIN RECF"/>
    <property type="match status" value="1"/>
</dbReference>
<evidence type="ECO:0000256" key="1">
    <source>
        <dbReference type="SAM" id="Coils"/>
    </source>
</evidence>
<evidence type="ECO:0000313" key="2">
    <source>
        <dbReference type="EMBL" id="QDY32701.1"/>
    </source>
</evidence>
<dbReference type="PANTHER" id="PTHR32182">
    <property type="entry name" value="DNA REPLICATION AND REPAIR PROTEIN RECF"/>
    <property type="match status" value="1"/>
</dbReference>
<reference evidence="2" key="1">
    <citation type="submission" date="2017-07" db="EMBL/GenBank/DDBJ databases">
        <title>Genome sequencing of BoNT-producing clostridia.</title>
        <authorList>
            <person name="Williamson C."/>
        </authorList>
    </citation>
    <scope>NUCLEOTIDE SEQUENCE</scope>
    <source>
        <strain evidence="2">AM553</strain>
    </source>
</reference>
<name>A0AAE6LXJ9_CLOSG</name>
<gene>
    <name evidence="2" type="ORF">CGS26_10185</name>
</gene>